<reference evidence="2 3" key="1">
    <citation type="submission" date="2017-04" db="EMBL/GenBank/DDBJ databases">
        <title>Draft genome sequence of Tuber borchii Vittad., a whitish edible truffle.</title>
        <authorList>
            <consortium name="DOE Joint Genome Institute"/>
            <person name="Murat C."/>
            <person name="Kuo A."/>
            <person name="Barry K.W."/>
            <person name="Clum A."/>
            <person name="Dockter R.B."/>
            <person name="Fauchery L."/>
            <person name="Iotti M."/>
            <person name="Kohler A."/>
            <person name="Labutti K."/>
            <person name="Lindquist E.A."/>
            <person name="Lipzen A."/>
            <person name="Ohm R.A."/>
            <person name="Wang M."/>
            <person name="Grigoriev I.V."/>
            <person name="Zambonelli A."/>
            <person name="Martin F.M."/>
        </authorList>
    </citation>
    <scope>NUCLEOTIDE SEQUENCE [LARGE SCALE GENOMIC DNA]</scope>
    <source>
        <strain evidence="2 3">Tbo3840</strain>
    </source>
</reference>
<sequence>MPIPLFTTETPSNSETAQSPSQAETVRSTPLASGTPPSTGAITGDTATATTEFRRGSSTTEEQEAADRAYLERMEEEYAKREGGA</sequence>
<feature type="compositionally biased region" description="Polar residues" evidence="1">
    <location>
        <begin position="7"/>
        <end position="38"/>
    </location>
</feature>
<comment type="caution">
    <text evidence="2">The sequence shown here is derived from an EMBL/GenBank/DDBJ whole genome shotgun (WGS) entry which is preliminary data.</text>
</comment>
<keyword evidence="3" id="KW-1185">Reference proteome</keyword>
<organism evidence="2 3">
    <name type="scientific">Tuber borchii</name>
    <name type="common">White truffle</name>
    <dbReference type="NCBI Taxonomy" id="42251"/>
    <lineage>
        <taxon>Eukaryota</taxon>
        <taxon>Fungi</taxon>
        <taxon>Dikarya</taxon>
        <taxon>Ascomycota</taxon>
        <taxon>Pezizomycotina</taxon>
        <taxon>Pezizomycetes</taxon>
        <taxon>Pezizales</taxon>
        <taxon>Tuberaceae</taxon>
        <taxon>Tuber</taxon>
    </lineage>
</organism>
<proteinExistence type="predicted"/>
<evidence type="ECO:0000313" key="2">
    <source>
        <dbReference type="EMBL" id="PUU73426.1"/>
    </source>
</evidence>
<dbReference type="Proteomes" id="UP000244722">
    <property type="component" value="Unassembled WGS sequence"/>
</dbReference>
<feature type="compositionally biased region" description="Low complexity" evidence="1">
    <location>
        <begin position="39"/>
        <end position="51"/>
    </location>
</feature>
<gene>
    <name evidence="2" type="ORF">B9Z19DRAFT_1004492</name>
</gene>
<feature type="region of interest" description="Disordered" evidence="1">
    <location>
        <begin position="1"/>
        <end position="85"/>
    </location>
</feature>
<accession>A0A2T6ZD97</accession>
<dbReference type="EMBL" id="NESQ01000377">
    <property type="protein sequence ID" value="PUU73426.1"/>
    <property type="molecule type" value="Genomic_DNA"/>
</dbReference>
<protein>
    <submittedName>
        <fullName evidence="2">Uncharacterized protein</fullName>
    </submittedName>
</protein>
<evidence type="ECO:0000256" key="1">
    <source>
        <dbReference type="SAM" id="MobiDB-lite"/>
    </source>
</evidence>
<dbReference type="AlphaFoldDB" id="A0A2T6ZD97"/>
<evidence type="ECO:0000313" key="3">
    <source>
        <dbReference type="Proteomes" id="UP000244722"/>
    </source>
</evidence>
<dbReference type="OrthoDB" id="197676at2759"/>
<name>A0A2T6ZD97_TUBBO</name>
<feature type="compositionally biased region" description="Basic and acidic residues" evidence="1">
    <location>
        <begin position="65"/>
        <end position="85"/>
    </location>
</feature>